<evidence type="ECO:0000313" key="8">
    <source>
        <dbReference type="EMBL" id="MFI0575136.1"/>
    </source>
</evidence>
<keyword evidence="5 7" id="KW-0472">Membrane</keyword>
<protein>
    <submittedName>
        <fullName evidence="8">YihY/virulence factor BrkB family protein</fullName>
    </submittedName>
</protein>
<comment type="subcellular location">
    <subcellularLocation>
        <location evidence="1">Cell membrane</location>
        <topology evidence="1">Multi-pass membrane protein</topology>
    </subcellularLocation>
</comment>
<evidence type="ECO:0000256" key="1">
    <source>
        <dbReference type="ARBA" id="ARBA00004651"/>
    </source>
</evidence>
<dbReference type="Proteomes" id="UP001610810">
    <property type="component" value="Unassembled WGS sequence"/>
</dbReference>
<organism evidence="8 9">
    <name type="scientific">Streptomyces tendae</name>
    <dbReference type="NCBI Taxonomy" id="1932"/>
    <lineage>
        <taxon>Bacteria</taxon>
        <taxon>Bacillati</taxon>
        <taxon>Actinomycetota</taxon>
        <taxon>Actinomycetes</taxon>
        <taxon>Kitasatosporales</taxon>
        <taxon>Streptomycetaceae</taxon>
        <taxon>Streptomyces</taxon>
    </lineage>
</organism>
<dbReference type="InterPro" id="IPR017039">
    <property type="entry name" value="Virul_fac_BrkB"/>
</dbReference>
<evidence type="ECO:0000256" key="4">
    <source>
        <dbReference type="ARBA" id="ARBA00022989"/>
    </source>
</evidence>
<feature type="region of interest" description="Disordered" evidence="6">
    <location>
        <begin position="353"/>
        <end position="392"/>
    </location>
</feature>
<gene>
    <name evidence="8" type="ORF">ACH3YB_26265</name>
</gene>
<dbReference type="RefSeq" id="WP_210916726.1">
    <property type="nucleotide sequence ID" value="NZ_JBEPAR010000008.1"/>
</dbReference>
<dbReference type="PANTHER" id="PTHR30213">
    <property type="entry name" value="INNER MEMBRANE PROTEIN YHJD"/>
    <property type="match status" value="1"/>
</dbReference>
<evidence type="ECO:0000256" key="3">
    <source>
        <dbReference type="ARBA" id="ARBA00022692"/>
    </source>
</evidence>
<evidence type="ECO:0000256" key="6">
    <source>
        <dbReference type="SAM" id="MobiDB-lite"/>
    </source>
</evidence>
<accession>A0ABW7S4E9</accession>
<keyword evidence="4 7" id="KW-1133">Transmembrane helix</keyword>
<sequence length="392" mass="42516">MQPASESPERPSGRLHRARVLYRNVSKRRTAWLLLKDTVNSCMEYRILGLAAEAAFFTLLSVPPLLLSLLGLLGYVDSWIGADTTESLRNNILDASRAVLSEKGVKQITEPILDDVMKGGRPDIISIGFLFALWSGSRAVNVFIDTITVMYGLDGVRGIVRTRLMAFLLFIVALVIGSIALPLMVAGPDAVVRVVPWSTTVVQVLYWPVVIILSVAFLTTLYHVSVPVRSPWIEDVPGALVALAMWVLGSFLLRIYLTSTVEGPTIYGSLAAPVAVLLWIGVSAFAVLVGAAVNAAIDRVWPAAATAAAREANERLRQAQVAEYVARTSANGGGDPDMPSEFPERWSRFLPPEDVTARLRTHPKTPPPANHAHHHDHRDDGHGHGHGQPGAS</sequence>
<name>A0ABW7S4E9_STRTE</name>
<dbReference type="EMBL" id="JBIQWK010000008">
    <property type="protein sequence ID" value="MFI0575136.1"/>
    <property type="molecule type" value="Genomic_DNA"/>
</dbReference>
<keyword evidence="3 7" id="KW-0812">Transmembrane</keyword>
<evidence type="ECO:0000256" key="2">
    <source>
        <dbReference type="ARBA" id="ARBA00022475"/>
    </source>
</evidence>
<reference evidence="8 9" key="1">
    <citation type="submission" date="2024-10" db="EMBL/GenBank/DDBJ databases">
        <authorList>
            <person name="Wannawong T."/>
            <person name="Kuncharoen N."/>
            <person name="Mhuantong W."/>
        </authorList>
    </citation>
    <scope>NUCLEOTIDE SEQUENCE [LARGE SCALE GENOMIC DNA]</scope>
    <source>
        <strain evidence="8 9">CALK1-4</strain>
    </source>
</reference>
<dbReference type="Pfam" id="PF03631">
    <property type="entry name" value="Virul_fac_BrkB"/>
    <property type="match status" value="1"/>
</dbReference>
<evidence type="ECO:0000256" key="5">
    <source>
        <dbReference type="ARBA" id="ARBA00023136"/>
    </source>
</evidence>
<feature type="transmembrane region" description="Helical" evidence="7">
    <location>
        <begin position="54"/>
        <end position="76"/>
    </location>
</feature>
<dbReference type="PANTHER" id="PTHR30213:SF0">
    <property type="entry name" value="UPF0761 MEMBRANE PROTEIN YIHY"/>
    <property type="match status" value="1"/>
</dbReference>
<evidence type="ECO:0000313" key="9">
    <source>
        <dbReference type="Proteomes" id="UP001610810"/>
    </source>
</evidence>
<keyword evidence="2" id="KW-1003">Cell membrane</keyword>
<keyword evidence="9" id="KW-1185">Reference proteome</keyword>
<comment type="caution">
    <text evidence="8">The sequence shown here is derived from an EMBL/GenBank/DDBJ whole genome shotgun (WGS) entry which is preliminary data.</text>
</comment>
<evidence type="ECO:0000256" key="7">
    <source>
        <dbReference type="SAM" id="Phobius"/>
    </source>
</evidence>
<feature type="transmembrane region" description="Helical" evidence="7">
    <location>
        <begin position="205"/>
        <end position="224"/>
    </location>
</feature>
<feature type="transmembrane region" description="Helical" evidence="7">
    <location>
        <begin position="164"/>
        <end position="185"/>
    </location>
</feature>
<proteinExistence type="predicted"/>
<feature type="transmembrane region" description="Helical" evidence="7">
    <location>
        <begin position="124"/>
        <end position="144"/>
    </location>
</feature>
<feature type="transmembrane region" description="Helical" evidence="7">
    <location>
        <begin position="236"/>
        <end position="256"/>
    </location>
</feature>
<feature type="transmembrane region" description="Helical" evidence="7">
    <location>
        <begin position="276"/>
        <end position="297"/>
    </location>
</feature>